<feature type="region of interest" description="Disordered" evidence="1">
    <location>
        <begin position="1"/>
        <end position="21"/>
    </location>
</feature>
<evidence type="ECO:0000313" key="2">
    <source>
        <dbReference type="EMBL" id="MDV6305761.1"/>
    </source>
</evidence>
<evidence type="ECO:0000256" key="1">
    <source>
        <dbReference type="SAM" id="MobiDB-lite"/>
    </source>
</evidence>
<protein>
    <submittedName>
        <fullName evidence="2">Uncharacterized protein</fullName>
    </submittedName>
</protein>
<gene>
    <name evidence="2" type="ORF">R3P94_00105</name>
</gene>
<keyword evidence="3" id="KW-1185">Reference proteome</keyword>
<feature type="region of interest" description="Disordered" evidence="1">
    <location>
        <begin position="112"/>
        <end position="165"/>
    </location>
</feature>
<dbReference type="RefSeq" id="WP_157753381.1">
    <property type="nucleotide sequence ID" value="NZ_CP096596.1"/>
</dbReference>
<feature type="compositionally biased region" description="Basic and acidic residues" evidence="1">
    <location>
        <begin position="127"/>
        <end position="156"/>
    </location>
</feature>
<accession>A0ABU4D9I8</accession>
<proteinExistence type="predicted"/>
<name>A0ABU4D9I8_9ACTN</name>
<dbReference type="Proteomes" id="UP001185779">
    <property type="component" value="Unassembled WGS sequence"/>
</dbReference>
<reference evidence="2 3" key="1">
    <citation type="submission" date="2023-10" db="EMBL/GenBank/DDBJ databases">
        <title>Development of a sustainable strategy for remediation of hydrocarbon-contaminated territories based on the waste exchange concept.</title>
        <authorList>
            <person name="Krivoruchko A."/>
        </authorList>
    </citation>
    <scope>NUCLEOTIDE SEQUENCE [LARGE SCALE GENOMIC DNA]</scope>
    <source>
        <strain evidence="2 3">IEGM 1266</strain>
    </source>
</reference>
<sequence length="165" mass="18150">MTNPTTPKKKPTKPATPTRPCPACATVVPAADINPSMVTAAVSDPEIDAMRLQRRARRSGDIEKGLRLRQVAGEVRDEAFEVEPHAGDDQCPTCRSERVAVNESKLSTLGKRMLARSRQQATEGAVDEIRERKSRKSRDELADGNRQRAVAREGLRKVHGGRWGA</sequence>
<evidence type="ECO:0000313" key="3">
    <source>
        <dbReference type="Proteomes" id="UP001185779"/>
    </source>
</evidence>
<organism evidence="2 3">
    <name type="scientific">Gordonia amicalis</name>
    <dbReference type="NCBI Taxonomy" id="89053"/>
    <lineage>
        <taxon>Bacteria</taxon>
        <taxon>Bacillati</taxon>
        <taxon>Actinomycetota</taxon>
        <taxon>Actinomycetes</taxon>
        <taxon>Mycobacteriales</taxon>
        <taxon>Gordoniaceae</taxon>
        <taxon>Gordonia</taxon>
    </lineage>
</organism>
<dbReference type="EMBL" id="JAWLKI010000001">
    <property type="protein sequence ID" value="MDV6305761.1"/>
    <property type="molecule type" value="Genomic_DNA"/>
</dbReference>
<comment type="caution">
    <text evidence="2">The sequence shown here is derived from an EMBL/GenBank/DDBJ whole genome shotgun (WGS) entry which is preliminary data.</text>
</comment>